<name>A0A6A3P3I0_9STRA</name>
<evidence type="ECO:0000313" key="4">
    <source>
        <dbReference type="Proteomes" id="UP000434957"/>
    </source>
</evidence>
<keyword evidence="4" id="KW-1185">Reference proteome</keyword>
<accession>A0A6A3P3I0</accession>
<dbReference type="Proteomes" id="UP000434957">
    <property type="component" value="Unassembled WGS sequence"/>
</dbReference>
<dbReference type="EMBL" id="QXFV01000098">
    <property type="protein sequence ID" value="KAE9050028.1"/>
    <property type="molecule type" value="Genomic_DNA"/>
</dbReference>
<sequence>MPKGNAFYGANQDADGKTRGEVNGTLVLGVGDWDTHWLASLVVAILAEEVVGYKVSISVGGESSDVTQRMSSAKTGVCTPTHVNTEVWTSSSLSALKVYSNESYLAGGIGYYGLSGIYTTHQLVVDGAAATPPYFPGFWMHYK</sequence>
<evidence type="ECO:0000313" key="1">
    <source>
        <dbReference type="EMBL" id="KAE9050028.1"/>
    </source>
</evidence>
<organism evidence="1 3">
    <name type="scientific">Phytophthora rubi</name>
    <dbReference type="NCBI Taxonomy" id="129364"/>
    <lineage>
        <taxon>Eukaryota</taxon>
        <taxon>Sar</taxon>
        <taxon>Stramenopiles</taxon>
        <taxon>Oomycota</taxon>
        <taxon>Peronosporomycetes</taxon>
        <taxon>Peronosporales</taxon>
        <taxon>Peronosporaceae</taxon>
        <taxon>Phytophthora</taxon>
    </lineage>
</organism>
<reference evidence="1 3" key="1">
    <citation type="submission" date="2018-09" db="EMBL/GenBank/DDBJ databases">
        <title>Genomic investigation of the strawberry pathogen Phytophthora fragariae indicates pathogenicity is determined by transcriptional variation in three key races.</title>
        <authorList>
            <person name="Adams T.M."/>
            <person name="Armitage A.D."/>
            <person name="Sobczyk M.K."/>
            <person name="Bates H.J."/>
            <person name="Dunwell J.M."/>
            <person name="Nellist C.F."/>
            <person name="Harrison R.J."/>
        </authorList>
    </citation>
    <scope>NUCLEOTIDE SEQUENCE [LARGE SCALE GENOMIC DNA]</scope>
    <source>
        <strain evidence="1 3">SCRP249</strain>
        <strain evidence="2 4">SCRP333</strain>
    </source>
</reference>
<dbReference type="AlphaFoldDB" id="A0A6A3P3I0"/>
<evidence type="ECO:0000313" key="2">
    <source>
        <dbReference type="EMBL" id="KAE9355299.1"/>
    </source>
</evidence>
<dbReference type="Proteomes" id="UP000429607">
    <property type="component" value="Unassembled WGS sequence"/>
</dbReference>
<protein>
    <submittedName>
        <fullName evidence="1">Uncharacterized protein</fullName>
    </submittedName>
</protein>
<comment type="caution">
    <text evidence="1">The sequence shown here is derived from an EMBL/GenBank/DDBJ whole genome shotgun (WGS) entry which is preliminary data.</text>
</comment>
<evidence type="ECO:0000313" key="3">
    <source>
        <dbReference type="Proteomes" id="UP000429607"/>
    </source>
</evidence>
<gene>
    <name evidence="1" type="ORF">PR001_g2780</name>
    <name evidence="2" type="ORF">PR003_g2925</name>
</gene>
<proteinExistence type="predicted"/>
<dbReference type="EMBL" id="QXFT01000096">
    <property type="protein sequence ID" value="KAE9355299.1"/>
    <property type="molecule type" value="Genomic_DNA"/>
</dbReference>